<dbReference type="EMBL" id="CAJOBB010023915">
    <property type="protein sequence ID" value="CAF4396569.1"/>
    <property type="molecule type" value="Genomic_DNA"/>
</dbReference>
<feature type="non-terminal residue" evidence="1">
    <location>
        <position position="1"/>
    </location>
</feature>
<gene>
    <name evidence="1" type="ORF">KXQ929_LOCUS50773</name>
</gene>
<comment type="caution">
    <text evidence="1">The sequence shown here is derived from an EMBL/GenBank/DDBJ whole genome shotgun (WGS) entry which is preliminary data.</text>
</comment>
<feature type="non-terminal residue" evidence="1">
    <location>
        <position position="127"/>
    </location>
</feature>
<reference evidence="1" key="1">
    <citation type="submission" date="2021-02" db="EMBL/GenBank/DDBJ databases">
        <authorList>
            <person name="Nowell W R."/>
        </authorList>
    </citation>
    <scope>NUCLEOTIDE SEQUENCE</scope>
</reference>
<evidence type="ECO:0000313" key="1">
    <source>
        <dbReference type="EMBL" id="CAF4396569.1"/>
    </source>
</evidence>
<protein>
    <submittedName>
        <fullName evidence="1">Uncharacterized protein</fullName>
    </submittedName>
</protein>
<organism evidence="1 2">
    <name type="scientific">Adineta steineri</name>
    <dbReference type="NCBI Taxonomy" id="433720"/>
    <lineage>
        <taxon>Eukaryota</taxon>
        <taxon>Metazoa</taxon>
        <taxon>Spiralia</taxon>
        <taxon>Gnathifera</taxon>
        <taxon>Rotifera</taxon>
        <taxon>Eurotatoria</taxon>
        <taxon>Bdelloidea</taxon>
        <taxon>Adinetida</taxon>
        <taxon>Adinetidae</taxon>
        <taxon>Adineta</taxon>
    </lineage>
</organism>
<accession>A0A820NZA0</accession>
<evidence type="ECO:0000313" key="2">
    <source>
        <dbReference type="Proteomes" id="UP000663868"/>
    </source>
</evidence>
<proteinExistence type="predicted"/>
<dbReference type="Proteomes" id="UP000663868">
    <property type="component" value="Unassembled WGS sequence"/>
</dbReference>
<name>A0A820NZA0_9BILA</name>
<dbReference type="AlphaFoldDB" id="A0A820NZA0"/>
<sequence length="127" mass="15133">SFDLPLILSLQSNQCHPLIDQYYDIHTDLTFQTVINQALNETILPNQIIYTYTQVYHTINCNSDDIDIIKLSMFKTELELTNQIKQHYQKQNHKRLLIIRVDYHQEHEHILLLKHILLNSKIQPANR</sequence>